<organism evidence="1">
    <name type="scientific">Scytonema sp. PCC 10023</name>
    <dbReference type="NCBI Taxonomy" id="1680591"/>
    <lineage>
        <taxon>Bacteria</taxon>
        <taxon>Bacillati</taxon>
        <taxon>Cyanobacteriota</taxon>
        <taxon>Cyanophyceae</taxon>
        <taxon>Nostocales</taxon>
        <taxon>Scytonemataceae</taxon>
        <taxon>Scytonema</taxon>
    </lineage>
</organism>
<dbReference type="RefSeq" id="WP_414588673.1">
    <property type="nucleotide sequence ID" value="NZ_CAWUDP010000120.1"/>
</dbReference>
<dbReference type="InterPro" id="IPR055091">
    <property type="entry name" value="WelO5-like"/>
</dbReference>
<sequence>MSKSTISEKPALRILDIHASEVEKYPNTLKDIMFNRSYEGMIIRGVLSPETVEQVVSRLENGAMKSLYLARPTQGVDRKYKPIEVYGQTLIGTSPSNPKEYFDSATAFRQECSMLFQGFPGLEERIEAVLHGLSGLPVRVPNGPEEGQTYTPATIRVLFEDDEMPIHAGNQLIRLPQSAHLNTLIDITDQFSYFIPITVPEVGGELIIYSLEWNPEEKSEEKALDPMLEQKYESVVVAPNPGDMLVFDGGRYYHRVTRVSGSRPRRTIGGFMAFSKQHDEFYYWS</sequence>
<dbReference type="Gene3D" id="2.60.120.620">
    <property type="entry name" value="q2cbj1_9rhob like domain"/>
    <property type="match status" value="1"/>
</dbReference>
<proteinExistence type="predicted"/>
<dbReference type="SMR" id="A0A2D1CM96"/>
<evidence type="ECO:0000313" key="1">
    <source>
        <dbReference type="EMBL" id="ATN39907.1"/>
    </source>
</evidence>
<protein>
    <submittedName>
        <fullName evidence="1">MstM</fullName>
    </submittedName>
</protein>
<dbReference type="AlphaFoldDB" id="A0A2D1CM96"/>
<gene>
    <name evidence="1" type="primary">mstM</name>
</gene>
<accession>A0A2D1CM96</accession>
<dbReference type="Pfam" id="PF22814">
    <property type="entry name" value="WelO5"/>
    <property type="match status" value="1"/>
</dbReference>
<dbReference type="EMBL" id="KY464182">
    <property type="protein sequence ID" value="ATN39907.1"/>
    <property type="molecule type" value="Genomic_DNA"/>
</dbReference>
<name>A0A2D1CM96_9CYAN</name>
<reference evidence="1" key="1">
    <citation type="journal article" date="2017" name="Angew. Chem. Int. Ed. Engl.">
        <title>Cyanobacterial ent-Sterol-Like Natural Products from a Deviated Ubiquinone Pathway.</title>
        <authorList>
            <person name="Moosmann P."/>
            <person name="Ueoka R."/>
            <person name="Grauso L."/>
            <person name="Mangoni A."/>
            <person name="Morinaka B.I."/>
            <person name="Gugger M."/>
            <person name="Piel J."/>
        </authorList>
    </citation>
    <scope>NUCLEOTIDE SEQUENCE</scope>
    <source>
        <strain evidence="1">PCC 10023</strain>
    </source>
</reference>